<dbReference type="AlphaFoldDB" id="A0A553S834"/>
<sequence>MKLFTVAIINLIGFPLLFFGFISFIPFCFSVKNIVTGRITNEQNKKMVVEASLVSIGTILLLIIIHWKLPELLPKDLRQFLLPGNQYFIAIIGNMTLDIHSILFYSAVIGFVYKLKEVQYGIISKNFFFRKKFLPVIAVSMLCTFLPNLIDLLMKA</sequence>
<dbReference type="GeneID" id="69568822"/>
<proteinExistence type="predicted"/>
<dbReference type="RefSeq" id="WP_049220051.1">
    <property type="nucleotide sequence ID" value="NZ_CABGUH010000020.1"/>
</dbReference>
<reference evidence="1 2" key="1">
    <citation type="submission" date="2017-10" db="EMBL/GenBank/DDBJ databases">
        <title>FDA dAtabase for Regulatory Grade micrObial Sequences (FDA-ARGOS): Supporting development and validation of Infectious Disease Dx tests.</title>
        <authorList>
            <person name="Campos J."/>
            <person name="Goldberg B."/>
            <person name="Tallon L.J."/>
            <person name="Sadzewicz L."/>
            <person name="Sengamalay N."/>
            <person name="Ott S."/>
            <person name="Godinez A."/>
            <person name="Nagaraj S."/>
            <person name="Vyas G."/>
            <person name="Aluvathingal J."/>
            <person name="Nadendla S."/>
            <person name="Geyer C."/>
            <person name="Nandy P."/>
            <person name="Hobson J."/>
            <person name="Sichtig H."/>
        </authorList>
    </citation>
    <scope>NUCLEOTIDE SEQUENCE [LARGE SCALE GENOMIC DNA]</scope>
    <source>
        <strain evidence="1 2">FDAARGOS_185</strain>
    </source>
</reference>
<dbReference type="Proteomes" id="UP000316316">
    <property type="component" value="Unassembled WGS sequence"/>
</dbReference>
<accession>A0A553S834</accession>
<gene>
    <name evidence="1" type="ORF">AUF17_03310</name>
</gene>
<organism evidence="1 2">
    <name type="scientific">Enterococcus avium</name>
    <name type="common">Streptococcus avium</name>
    <dbReference type="NCBI Taxonomy" id="33945"/>
    <lineage>
        <taxon>Bacteria</taxon>
        <taxon>Bacillati</taxon>
        <taxon>Bacillota</taxon>
        <taxon>Bacilli</taxon>
        <taxon>Lactobacillales</taxon>
        <taxon>Enterococcaceae</taxon>
        <taxon>Enterococcus</taxon>
    </lineage>
</organism>
<dbReference type="EMBL" id="PDXQ01000001">
    <property type="protein sequence ID" value="TRZ33156.1"/>
    <property type="molecule type" value="Genomic_DNA"/>
</dbReference>
<comment type="caution">
    <text evidence="1">The sequence shown here is derived from an EMBL/GenBank/DDBJ whole genome shotgun (WGS) entry which is preliminary data.</text>
</comment>
<evidence type="ECO:0000313" key="2">
    <source>
        <dbReference type="Proteomes" id="UP000316316"/>
    </source>
</evidence>
<evidence type="ECO:0000313" key="1">
    <source>
        <dbReference type="EMBL" id="TRZ33156.1"/>
    </source>
</evidence>
<name>A0A553S834_ENTAV</name>
<protein>
    <submittedName>
        <fullName evidence="1">Uncharacterized protein</fullName>
    </submittedName>
</protein>